<evidence type="ECO:0000313" key="2">
    <source>
        <dbReference type="Proteomes" id="UP000011682"/>
    </source>
</evidence>
<sequence>MAVTLTLAGAATVATPGCGGGEAEDAAHNARVMLVDAIVWRRAGWARGTLLPGPRASCRFR</sequence>
<dbReference type="EMBL" id="ANAH02000025">
    <property type="protein sequence ID" value="EPX58273.1"/>
    <property type="molecule type" value="Genomic_DNA"/>
</dbReference>
<keyword evidence="2" id="KW-1185">Reference proteome</keyword>
<comment type="caution">
    <text evidence="1">The sequence shown here is derived from an EMBL/GenBank/DDBJ whole genome shotgun (WGS) entry which is preliminary data.</text>
</comment>
<dbReference type="Proteomes" id="UP000011682">
    <property type="component" value="Unassembled WGS sequence"/>
</dbReference>
<dbReference type="AlphaFoldDB" id="S9QNY8"/>
<protein>
    <submittedName>
        <fullName evidence="1">Uncharacterized protein</fullName>
    </submittedName>
</protein>
<evidence type="ECO:0000313" key="1">
    <source>
        <dbReference type="EMBL" id="EPX58273.1"/>
    </source>
</evidence>
<proteinExistence type="predicted"/>
<gene>
    <name evidence="1" type="ORF">D187_004029</name>
</gene>
<accession>S9QNY8</accession>
<name>S9QNY8_CYSF2</name>
<reference evidence="1" key="1">
    <citation type="submission" date="2013-05" db="EMBL/GenBank/DDBJ databases">
        <title>Genome assembly of Cystobacter fuscus DSM 2262.</title>
        <authorList>
            <person name="Sharma G."/>
            <person name="Khatri I."/>
            <person name="Kaur C."/>
            <person name="Mayilraj S."/>
            <person name="Subramanian S."/>
        </authorList>
    </citation>
    <scope>NUCLEOTIDE SEQUENCE [LARGE SCALE GENOMIC DNA]</scope>
    <source>
        <strain evidence="1">DSM 2262</strain>
    </source>
</reference>
<organism evidence="1 2">
    <name type="scientific">Cystobacter fuscus (strain ATCC 25194 / DSM 2262 / NBRC 100088 / M29)</name>
    <dbReference type="NCBI Taxonomy" id="1242864"/>
    <lineage>
        <taxon>Bacteria</taxon>
        <taxon>Pseudomonadati</taxon>
        <taxon>Myxococcota</taxon>
        <taxon>Myxococcia</taxon>
        <taxon>Myxococcales</taxon>
        <taxon>Cystobacterineae</taxon>
        <taxon>Archangiaceae</taxon>
        <taxon>Cystobacter</taxon>
    </lineage>
</organism>